<name>A0ABU8U287_9ACTN</name>
<organism evidence="2 3">
    <name type="scientific">Streptomyces caledonius</name>
    <dbReference type="NCBI Taxonomy" id="3134107"/>
    <lineage>
        <taxon>Bacteria</taxon>
        <taxon>Bacillati</taxon>
        <taxon>Actinomycetota</taxon>
        <taxon>Actinomycetes</taxon>
        <taxon>Kitasatosporales</taxon>
        <taxon>Streptomycetaceae</taxon>
        <taxon>Streptomyces</taxon>
    </lineage>
</organism>
<dbReference type="Proteomes" id="UP001382904">
    <property type="component" value="Unassembled WGS sequence"/>
</dbReference>
<comment type="caution">
    <text evidence="2">The sequence shown here is derived from an EMBL/GenBank/DDBJ whole genome shotgun (WGS) entry which is preliminary data.</text>
</comment>
<accession>A0ABU8U287</accession>
<dbReference type="InterPro" id="IPR046704">
    <property type="entry name" value="DUF6777"/>
</dbReference>
<proteinExistence type="predicted"/>
<dbReference type="Pfam" id="PF20568">
    <property type="entry name" value="DUF6777"/>
    <property type="match status" value="1"/>
</dbReference>
<evidence type="ECO:0000313" key="3">
    <source>
        <dbReference type="Proteomes" id="UP001382904"/>
    </source>
</evidence>
<feature type="domain" description="DUF6777" evidence="1">
    <location>
        <begin position="61"/>
        <end position="100"/>
    </location>
</feature>
<gene>
    <name evidence="2" type="ORF">WKI68_07310</name>
</gene>
<evidence type="ECO:0000259" key="1">
    <source>
        <dbReference type="Pfam" id="PF20568"/>
    </source>
</evidence>
<dbReference type="EMBL" id="JBBKAM010000002">
    <property type="protein sequence ID" value="MEJ8641333.1"/>
    <property type="molecule type" value="Genomic_DNA"/>
</dbReference>
<keyword evidence="3" id="KW-1185">Reference proteome</keyword>
<sequence length="115" mass="11391">MATAVVIAFTIMGGDRAAGGEVFLQAASSAGPDPFTPSTATESEAAATVVPPATNGKRTIEVNGAHPGLYGGTRNVASCDVEKQIGFLVRHADKAKAFAAPCASGSSTSPPTSGL</sequence>
<evidence type="ECO:0000313" key="2">
    <source>
        <dbReference type="EMBL" id="MEJ8641333.1"/>
    </source>
</evidence>
<reference evidence="2 3" key="1">
    <citation type="submission" date="2024-03" db="EMBL/GenBank/DDBJ databases">
        <title>Novel Streptomyces species of biotechnological and ecological value are a feature of Machair soil.</title>
        <authorList>
            <person name="Prole J.R."/>
            <person name="Goodfellow M."/>
            <person name="Allenby N."/>
            <person name="Ward A.C."/>
        </authorList>
    </citation>
    <scope>NUCLEOTIDE SEQUENCE [LARGE SCALE GENOMIC DNA]</scope>
    <source>
        <strain evidence="2 3">MS1.HAVA.3</strain>
    </source>
</reference>
<protein>
    <submittedName>
        <fullName evidence="2">DUF6777 domain-containing protein</fullName>
    </submittedName>
</protein>